<feature type="transmembrane region" description="Helical" evidence="7">
    <location>
        <begin position="207"/>
        <end position="225"/>
    </location>
</feature>
<feature type="transmembrane region" description="Helical" evidence="7">
    <location>
        <begin position="58"/>
        <end position="79"/>
    </location>
</feature>
<dbReference type="Pfam" id="PF09678">
    <property type="entry name" value="Caa3_CtaG"/>
    <property type="match status" value="1"/>
</dbReference>
<feature type="transmembrane region" description="Helical" evidence="7">
    <location>
        <begin position="141"/>
        <end position="164"/>
    </location>
</feature>
<dbReference type="OrthoDB" id="5241646at2"/>
<dbReference type="InterPro" id="IPR032694">
    <property type="entry name" value="CopC/D"/>
</dbReference>
<reference evidence="9 10" key="1">
    <citation type="submission" date="2018-06" db="EMBL/GenBank/DDBJ databases">
        <authorList>
            <consortium name="Pathogen Informatics"/>
            <person name="Doyle S."/>
        </authorList>
    </citation>
    <scope>NUCLEOTIDE SEQUENCE [LARGE SCALE GENOMIC DNA]</scope>
    <source>
        <strain evidence="9 10">NCTC11862</strain>
    </source>
</reference>
<keyword evidence="5 7" id="KW-0472">Membrane</keyword>
<evidence type="ECO:0000256" key="6">
    <source>
        <dbReference type="SAM" id="MobiDB-lite"/>
    </source>
</evidence>
<dbReference type="InterPro" id="IPR019108">
    <property type="entry name" value="Caa3_assmbl_CtaG-rel"/>
</dbReference>
<keyword evidence="4 7" id="KW-1133">Transmembrane helix</keyword>
<protein>
    <submittedName>
        <fullName evidence="9">Copper resistance D domain-containing protein/Cytochrome c oxidase caa3 assembly factor (Caa3_CtaG)</fullName>
    </submittedName>
</protein>
<feature type="compositionally biased region" description="Basic and acidic residues" evidence="6">
    <location>
        <begin position="671"/>
        <end position="684"/>
    </location>
</feature>
<feature type="transmembrane region" description="Helical" evidence="7">
    <location>
        <begin position="176"/>
        <end position="195"/>
    </location>
</feature>
<feature type="transmembrane region" description="Helical" evidence="7">
    <location>
        <begin position="402"/>
        <end position="423"/>
    </location>
</feature>
<dbReference type="RefSeq" id="WP_018582192.1">
    <property type="nucleotide sequence ID" value="NZ_UFXQ01000001.1"/>
</dbReference>
<evidence type="ECO:0000256" key="4">
    <source>
        <dbReference type="ARBA" id="ARBA00022989"/>
    </source>
</evidence>
<feature type="transmembrane region" description="Helical" evidence="7">
    <location>
        <begin position="245"/>
        <end position="263"/>
    </location>
</feature>
<feature type="transmembrane region" description="Helical" evidence="7">
    <location>
        <begin position="308"/>
        <end position="330"/>
    </location>
</feature>
<proteinExistence type="predicted"/>
<accession>A0A376CJP2</accession>
<sequence length="684" mass="75019">MSTKQAVRSTWPIHLAAILVAAVIAGSISYSFLAESLAALGIPDPGPATTFGLPALRGAGWILAALSIGSFLFSAFLIPPDKKDLNEADLTVDGHIAARTGASAAAGLALIGLVMIPMVMSDTSGTPLADVFFQPSAWANALSLLAEATVWLIVALIAGVVAVCGFSLNKWTAQPALLIGSVAMIVPLGMEGHAASGGDHDYGTNAYLWHLIFISVWVGGLLALVAHGRRLGPHMDKSVARYSRIALFAFLAVALSGVVSTLIRIELSDLFTTRYGLIIVAKIVGTLLLGLLGFAHRQLTIPKLSDDHFAFIRLAVVEVLLMAAVTGIAVTMGRTPPPPPRDPNLTPMQIQMGYNLYEAPSFSVVFTTWRFEILFTVLAILGAGYYLWLLRRVENWNHKYTAWWLLGCATLAVTTSSGIGMYMPSGYAMHMVGHMILSMVVPLFLVLGAPLTLVREAFPEDGFNPRAWAIAFQNSKFIQIITYPPVSTLQFLVVFYALYIFPDFYELAISEHAGHVLMNVAFLVSGYFYFWELVGPDYIKNRKSTPIRLLWLWISMPVHLFMGVYLMQLNYVLGEQFYLSLDLPWNPDLLEDQKNGGGIAWASGSFPLALVFGILFVTWRRDDKADTVAVDKKLDDEGDREWEEYNRMLATAAAREESSKSTVQRRTTGIARRDPNTDPDYRNT</sequence>
<dbReference type="InterPro" id="IPR008457">
    <property type="entry name" value="Cu-R_CopD_dom"/>
</dbReference>
<feature type="transmembrane region" description="Helical" evidence="7">
    <location>
        <begin position="435"/>
        <end position="454"/>
    </location>
</feature>
<evidence type="ECO:0000256" key="1">
    <source>
        <dbReference type="ARBA" id="ARBA00004651"/>
    </source>
</evidence>
<keyword evidence="10" id="KW-1185">Reference proteome</keyword>
<feature type="domain" description="Copper resistance protein D" evidence="8">
    <location>
        <begin position="239"/>
        <end position="331"/>
    </location>
</feature>
<name>A0A376CJP2_9CORY</name>
<dbReference type="PANTHER" id="PTHR34820:SF4">
    <property type="entry name" value="INNER MEMBRANE PROTEIN YEBZ"/>
    <property type="match status" value="1"/>
</dbReference>
<dbReference type="PANTHER" id="PTHR34820">
    <property type="entry name" value="INNER MEMBRANE PROTEIN YEBZ"/>
    <property type="match status" value="1"/>
</dbReference>
<keyword evidence="3 7" id="KW-0812">Transmembrane</keyword>
<dbReference type="GO" id="GO:0006825">
    <property type="term" value="P:copper ion transport"/>
    <property type="evidence" value="ECO:0007669"/>
    <property type="project" value="InterPro"/>
</dbReference>
<evidence type="ECO:0000256" key="2">
    <source>
        <dbReference type="ARBA" id="ARBA00022475"/>
    </source>
</evidence>
<feature type="transmembrane region" description="Helical" evidence="7">
    <location>
        <begin position="480"/>
        <end position="501"/>
    </location>
</feature>
<evidence type="ECO:0000256" key="5">
    <source>
        <dbReference type="ARBA" id="ARBA00023136"/>
    </source>
</evidence>
<feature type="transmembrane region" description="Helical" evidence="7">
    <location>
        <begin position="100"/>
        <end position="121"/>
    </location>
</feature>
<feature type="transmembrane region" description="Helical" evidence="7">
    <location>
        <begin position="275"/>
        <end position="296"/>
    </location>
</feature>
<evidence type="ECO:0000256" key="3">
    <source>
        <dbReference type="ARBA" id="ARBA00022692"/>
    </source>
</evidence>
<dbReference type="GO" id="GO:0005886">
    <property type="term" value="C:plasma membrane"/>
    <property type="evidence" value="ECO:0007669"/>
    <property type="project" value="UniProtKB-SubCell"/>
</dbReference>
<evidence type="ECO:0000259" key="8">
    <source>
        <dbReference type="Pfam" id="PF05425"/>
    </source>
</evidence>
<dbReference type="STRING" id="35756.GCA_001044155_01811"/>
<feature type="transmembrane region" description="Helical" evidence="7">
    <location>
        <begin position="513"/>
        <end position="530"/>
    </location>
</feature>
<dbReference type="EMBL" id="UFXQ01000001">
    <property type="protein sequence ID" value="STC68690.1"/>
    <property type="molecule type" value="Genomic_DNA"/>
</dbReference>
<keyword evidence="2" id="KW-1003">Cell membrane</keyword>
<feature type="transmembrane region" description="Helical" evidence="7">
    <location>
        <begin position="550"/>
        <end position="573"/>
    </location>
</feature>
<organism evidence="9 10">
    <name type="scientific">Corynebacterium pilosum</name>
    <dbReference type="NCBI Taxonomy" id="35756"/>
    <lineage>
        <taxon>Bacteria</taxon>
        <taxon>Bacillati</taxon>
        <taxon>Actinomycetota</taxon>
        <taxon>Actinomycetes</taxon>
        <taxon>Mycobacteriales</taxon>
        <taxon>Corynebacteriaceae</taxon>
        <taxon>Corynebacterium</taxon>
    </lineage>
</organism>
<feature type="region of interest" description="Disordered" evidence="6">
    <location>
        <begin position="654"/>
        <end position="684"/>
    </location>
</feature>
<dbReference type="Pfam" id="PF05425">
    <property type="entry name" value="CopD"/>
    <property type="match status" value="1"/>
</dbReference>
<comment type="subcellular location">
    <subcellularLocation>
        <location evidence="1">Cell membrane</location>
        <topology evidence="1">Multi-pass membrane protein</topology>
    </subcellularLocation>
</comment>
<evidence type="ECO:0000256" key="7">
    <source>
        <dbReference type="SAM" id="Phobius"/>
    </source>
</evidence>
<evidence type="ECO:0000313" key="10">
    <source>
        <dbReference type="Proteomes" id="UP000254467"/>
    </source>
</evidence>
<dbReference type="AlphaFoldDB" id="A0A376CJP2"/>
<dbReference type="Proteomes" id="UP000254467">
    <property type="component" value="Unassembled WGS sequence"/>
</dbReference>
<feature type="transmembrane region" description="Helical" evidence="7">
    <location>
        <begin position="369"/>
        <end position="390"/>
    </location>
</feature>
<evidence type="ECO:0000313" key="9">
    <source>
        <dbReference type="EMBL" id="STC68690.1"/>
    </source>
</evidence>
<feature type="transmembrane region" description="Helical" evidence="7">
    <location>
        <begin position="599"/>
        <end position="619"/>
    </location>
</feature>
<gene>
    <name evidence="9" type="primary">copD</name>
    <name evidence="9" type="ORF">NCTC11862_00452</name>
</gene>